<protein>
    <submittedName>
        <fullName evidence="3">RNA recognition motif. family protein</fullName>
    </submittedName>
</protein>
<keyword evidence="1" id="KW-0694">RNA-binding</keyword>
<dbReference type="PANTHER" id="PTHR18806:SF4">
    <property type="entry name" value="RNA-BINDING PROTEIN 25"/>
    <property type="match status" value="1"/>
</dbReference>
<dbReference type="InterPro" id="IPR052768">
    <property type="entry name" value="RBM25"/>
</dbReference>
<dbReference type="InterPro" id="IPR012677">
    <property type="entry name" value="Nucleotide-bd_a/b_plait_sf"/>
</dbReference>
<dbReference type="AlphaFoldDB" id="B6AJ58"/>
<evidence type="ECO:0000313" key="3">
    <source>
        <dbReference type="EMBL" id="EEA08295.1"/>
    </source>
</evidence>
<dbReference type="CDD" id="cd12446">
    <property type="entry name" value="RRM_RBM25"/>
    <property type="match status" value="1"/>
</dbReference>
<dbReference type="PROSITE" id="PS50102">
    <property type="entry name" value="RRM"/>
    <property type="match status" value="1"/>
</dbReference>
<dbReference type="SUPFAM" id="SSF54928">
    <property type="entry name" value="RNA-binding domain, RBD"/>
    <property type="match status" value="1"/>
</dbReference>
<dbReference type="Gene3D" id="3.30.70.330">
    <property type="match status" value="1"/>
</dbReference>
<dbReference type="SMART" id="SM00360">
    <property type="entry name" value="RRM"/>
    <property type="match status" value="1"/>
</dbReference>
<dbReference type="EMBL" id="DS989738">
    <property type="protein sequence ID" value="EEA08295.1"/>
    <property type="molecule type" value="Genomic_DNA"/>
</dbReference>
<feature type="domain" description="RRM" evidence="2">
    <location>
        <begin position="66"/>
        <end position="144"/>
    </location>
</feature>
<proteinExistence type="predicted"/>
<dbReference type="GO" id="GO:0003723">
    <property type="term" value="F:RNA binding"/>
    <property type="evidence" value="ECO:0007669"/>
    <property type="project" value="UniProtKB-UniRule"/>
</dbReference>
<dbReference type="STRING" id="441375.B6AJ58"/>
<dbReference type="OrthoDB" id="6275295at2759"/>
<dbReference type="GeneID" id="6997799"/>
<accession>B6AJ58</accession>
<gene>
    <name evidence="3" type="ORF">CMU_020390</name>
</gene>
<name>B6AJ58_CRYMR</name>
<dbReference type="InterPro" id="IPR000504">
    <property type="entry name" value="RRM_dom"/>
</dbReference>
<dbReference type="eggNOG" id="KOG2253">
    <property type="taxonomic scope" value="Eukaryota"/>
</dbReference>
<evidence type="ECO:0000259" key="2">
    <source>
        <dbReference type="PROSITE" id="PS50102"/>
    </source>
</evidence>
<dbReference type="Pfam" id="PF00076">
    <property type="entry name" value="RRM_1"/>
    <property type="match status" value="1"/>
</dbReference>
<evidence type="ECO:0000313" key="4">
    <source>
        <dbReference type="Proteomes" id="UP000001460"/>
    </source>
</evidence>
<reference evidence="3" key="1">
    <citation type="submission" date="2008-06" db="EMBL/GenBank/DDBJ databases">
        <authorList>
            <person name="Lorenzi H."/>
            <person name="Inman J."/>
            <person name="Miller J."/>
            <person name="Schobel S."/>
            <person name="Amedeo P."/>
            <person name="Caler E.V."/>
            <person name="da Silva J."/>
        </authorList>
    </citation>
    <scope>NUCLEOTIDE SEQUENCE [LARGE SCALE GENOMIC DNA]</scope>
    <source>
        <strain evidence="3">RN66</strain>
    </source>
</reference>
<sequence>MFQRDAPLFESYHTLQYVASSASQNSESYNKPTYYLNGVSQINNRANNVNYYEKSDMDTSLLPGMTTVYVGQIPLSIADVYIRRLLNECGRIMKWSRSEDPTTKKLSSFGLCEFDSPIGVINAVKALNGLEICGKKLLVKYQHGIDALITKWNNNRISAMVKERGGDCTIETILMEISAEDTRLRSTIQKLVNIIAQECSFEPDIKSNNEGTTKGSNIEISTCLNMKILSDNYKVNEKEIYREKAFLETQKECYVICRDLDMLRYKITRDIPGCFHNKLPDLEHFLFNMLEENFEDLDDRNFGQVSLIIDMDLEKITNNKETSFYKEDDKLCDLYGLKDSDNVDKSKKIILDIRKLDSTQTLKCDNIKCEYFQDPLDFPSNLENTDNTCDKILETTDKMDNCKGLIDNNLYSSNFFTDALYNWEQLLENTLIDKYTCFIKDQMSIIIGDSDSEALDIIVNFILGQLRNKVGLLELFKLLSDLIDVEAEPFLKILYNKLCEDG</sequence>
<dbReference type="InterPro" id="IPR034268">
    <property type="entry name" value="RBM25_RRM"/>
</dbReference>
<keyword evidence="4" id="KW-1185">Reference proteome</keyword>
<dbReference type="Proteomes" id="UP000001460">
    <property type="component" value="Unassembled WGS sequence"/>
</dbReference>
<dbReference type="InterPro" id="IPR035979">
    <property type="entry name" value="RBD_domain_sf"/>
</dbReference>
<organism evidence="3 4">
    <name type="scientific">Cryptosporidium muris (strain RN66)</name>
    <dbReference type="NCBI Taxonomy" id="441375"/>
    <lineage>
        <taxon>Eukaryota</taxon>
        <taxon>Sar</taxon>
        <taxon>Alveolata</taxon>
        <taxon>Apicomplexa</taxon>
        <taxon>Conoidasida</taxon>
        <taxon>Coccidia</taxon>
        <taxon>Eucoccidiorida</taxon>
        <taxon>Eimeriorina</taxon>
        <taxon>Cryptosporidiidae</taxon>
        <taxon>Cryptosporidium</taxon>
    </lineage>
</organism>
<dbReference type="VEuPathDB" id="CryptoDB:CMU_020390"/>
<dbReference type="RefSeq" id="XP_002142644.1">
    <property type="nucleotide sequence ID" value="XM_002142608.1"/>
</dbReference>
<dbReference type="PANTHER" id="PTHR18806">
    <property type="entry name" value="RBM25 PROTEIN"/>
    <property type="match status" value="1"/>
</dbReference>
<evidence type="ECO:0000256" key="1">
    <source>
        <dbReference type="PROSITE-ProRule" id="PRU00176"/>
    </source>
</evidence>